<accession>A0ABT5S796</accession>
<dbReference type="Pfam" id="PF14907">
    <property type="entry name" value="NTP_transf_5"/>
    <property type="match status" value="1"/>
</dbReference>
<dbReference type="EMBL" id="JAOSLC020000002">
    <property type="protein sequence ID" value="MDD7913381.1"/>
    <property type="molecule type" value="Genomic_DNA"/>
</dbReference>
<keyword evidence="2" id="KW-1185">Reference proteome</keyword>
<comment type="caution">
    <text evidence="1">The sequence shown here is derived from an EMBL/GenBank/DDBJ whole genome shotgun (WGS) entry which is preliminary data.</text>
</comment>
<organism evidence="1 2">
    <name type="scientific">Polaribacter ponticola</name>
    <dbReference type="NCBI Taxonomy" id="2978475"/>
    <lineage>
        <taxon>Bacteria</taxon>
        <taxon>Pseudomonadati</taxon>
        <taxon>Bacteroidota</taxon>
        <taxon>Flavobacteriia</taxon>
        <taxon>Flavobacteriales</taxon>
        <taxon>Flavobacteriaceae</taxon>
    </lineage>
</organism>
<dbReference type="Proteomes" id="UP001151478">
    <property type="component" value="Unassembled WGS sequence"/>
</dbReference>
<dbReference type="RefSeq" id="WP_265726733.1">
    <property type="nucleotide sequence ID" value="NZ_JAOSLC020000002.1"/>
</dbReference>
<evidence type="ECO:0000313" key="2">
    <source>
        <dbReference type="Proteomes" id="UP001151478"/>
    </source>
</evidence>
<name>A0ABT5S796_9FLAO</name>
<protein>
    <submittedName>
        <fullName evidence="1">Nucleotidyltransferase family protein</fullName>
    </submittedName>
</protein>
<reference evidence="1" key="1">
    <citation type="submission" date="2023-02" db="EMBL/GenBank/DDBJ databases">
        <title>Polaribacter ponticola sp. nov., isolated from seawater.</title>
        <authorList>
            <person name="Baek J.H."/>
            <person name="Kim J.M."/>
            <person name="Choi D.G."/>
            <person name="Jeon C.O."/>
        </authorList>
    </citation>
    <scope>NUCLEOTIDE SEQUENCE</scope>
    <source>
        <strain evidence="1">MSW5</strain>
    </source>
</reference>
<gene>
    <name evidence="1" type="ORF">N5A56_002585</name>
</gene>
<evidence type="ECO:0000313" key="1">
    <source>
        <dbReference type="EMBL" id="MDD7913381.1"/>
    </source>
</evidence>
<sequence length="272" mass="31764">MSYKEELYFIAACLTISFDNKNRLKVEKLLKSNSIDWDNLVKISTGHYVFPALYCNLKREDFLHYLPEDLVSYMKHITTLNRKRNLQIICQAKELNNLLLVNKVTPIFLKGTGNLLAGLYNDVAERMVGDIDFLFSQEDYPKAIKLLRANGYFDVGKYDFDFPEQRHYVRLKKDNYIAAVEIHKGLLIEKYSNEFNYNFVKKSLQIINGVSVLSYSNKLNLSIIASQINDRRYYYKTIALRNAYDVFLLSKKTNAKDAINSLKKLNQPLNFF</sequence>
<proteinExistence type="predicted"/>
<dbReference type="InterPro" id="IPR039498">
    <property type="entry name" value="NTP_transf_5"/>
</dbReference>